<dbReference type="PANTHER" id="PTHR13096:SF8">
    <property type="entry name" value="RIBOSOMAL OXYGENASE 1"/>
    <property type="match status" value="1"/>
</dbReference>
<evidence type="ECO:0000256" key="3">
    <source>
        <dbReference type="ARBA" id="ARBA00022964"/>
    </source>
</evidence>
<organism evidence="7 8">
    <name type="scientific">Ventosimonas gracilis</name>
    <dbReference type="NCBI Taxonomy" id="1680762"/>
    <lineage>
        <taxon>Bacteria</taxon>
        <taxon>Pseudomonadati</taxon>
        <taxon>Pseudomonadota</taxon>
        <taxon>Gammaproteobacteria</taxon>
        <taxon>Pseudomonadales</taxon>
        <taxon>Ventosimonadaceae</taxon>
        <taxon>Ventosimonas</taxon>
    </lineage>
</organism>
<evidence type="ECO:0000256" key="2">
    <source>
        <dbReference type="ARBA" id="ARBA00022723"/>
    </source>
</evidence>
<dbReference type="AlphaFoldDB" id="A0A139SX11"/>
<evidence type="ECO:0000313" key="7">
    <source>
        <dbReference type="EMBL" id="KXU39153.1"/>
    </source>
</evidence>
<keyword evidence="4" id="KW-0560">Oxidoreductase</keyword>
<dbReference type="Gene3D" id="2.60.120.650">
    <property type="entry name" value="Cupin"/>
    <property type="match status" value="1"/>
</dbReference>
<keyword evidence="8" id="KW-1185">Reference proteome</keyword>
<evidence type="ECO:0000259" key="6">
    <source>
        <dbReference type="PROSITE" id="PS51184"/>
    </source>
</evidence>
<accession>A0A139SX11</accession>
<dbReference type="RefSeq" id="WP_068387313.1">
    <property type="nucleotide sequence ID" value="NZ_LSZO01000038.1"/>
</dbReference>
<reference evidence="7 8" key="1">
    <citation type="submission" date="2016-02" db="EMBL/GenBank/DDBJ databases">
        <authorList>
            <person name="Wen L."/>
            <person name="He K."/>
            <person name="Yang H."/>
        </authorList>
    </citation>
    <scope>NUCLEOTIDE SEQUENCE [LARGE SCALE GENOMIC DNA]</scope>
    <source>
        <strain evidence="7 8">CV58</strain>
    </source>
</reference>
<dbReference type="PROSITE" id="PS51184">
    <property type="entry name" value="JMJC"/>
    <property type="match status" value="1"/>
</dbReference>
<dbReference type="OrthoDB" id="9764016at2"/>
<dbReference type="GO" id="GO:0046872">
    <property type="term" value="F:metal ion binding"/>
    <property type="evidence" value="ECO:0007669"/>
    <property type="project" value="UniProtKB-KW"/>
</dbReference>
<dbReference type="Pfam" id="PF08007">
    <property type="entry name" value="JmjC_2"/>
    <property type="match status" value="1"/>
</dbReference>
<dbReference type="SMART" id="SM00558">
    <property type="entry name" value="JmjC"/>
    <property type="match status" value="1"/>
</dbReference>
<keyword evidence="3" id="KW-0223">Dioxygenase</keyword>
<feature type="domain" description="JmjC" evidence="6">
    <location>
        <begin position="96"/>
        <end position="226"/>
    </location>
</feature>
<dbReference type="GO" id="GO:0016706">
    <property type="term" value="F:2-oxoglutarate-dependent dioxygenase activity"/>
    <property type="evidence" value="ECO:0007669"/>
    <property type="project" value="TreeGrafter"/>
</dbReference>
<keyword evidence="2" id="KW-0479">Metal-binding</keyword>
<dbReference type="EMBL" id="LSZO01000038">
    <property type="protein sequence ID" value="KXU39153.1"/>
    <property type="molecule type" value="Genomic_DNA"/>
</dbReference>
<dbReference type="InterPro" id="IPR046799">
    <property type="entry name" value="ROXA-like_wH"/>
</dbReference>
<dbReference type="Proteomes" id="UP000072660">
    <property type="component" value="Unassembled WGS sequence"/>
</dbReference>
<evidence type="ECO:0000313" key="8">
    <source>
        <dbReference type="Proteomes" id="UP000072660"/>
    </source>
</evidence>
<sequence length="385" mass="43237">MSNILGRISADEFLCDYWQKKPLLIRKALPAFISPISADELAGLALEEEIESRLVQHTKKGALTLQHGPFSEEQLQCLPKTHWTLLVQAVDQFVPEVAALLQHFAFLPRWRMDDVMISLAAPGGSVGAHFDQYDVFLLQGAGVKRWQIGERCDEASTLRPHPSLKLLEHMQVTDEWLLEPGDMLYLPPQLAHCGISEGDQLGITYSIGFRAPSQAEVITHFADFFAQSLPEHARYSDADALPCPDYSQIGEDVLPRLKTLLAPLLQDDKRLLQWFGQFMTEPRYPERLFAVNCDEKSLIKQLKRGDRLRRSPSARLAWAQSADGLLLFASGHSRHLPKRLQPLLTLICQSPALSAAALAAWLIDDEAQQLLIALIEQGSLEFFDE</sequence>
<dbReference type="PANTHER" id="PTHR13096">
    <property type="entry name" value="MINA53 MYC INDUCED NUCLEAR ANTIGEN"/>
    <property type="match status" value="1"/>
</dbReference>
<proteinExistence type="predicted"/>
<name>A0A139SX11_9GAMM</name>
<dbReference type="InterPro" id="IPR039994">
    <property type="entry name" value="NO66-like"/>
</dbReference>
<dbReference type="Gene3D" id="3.40.366.30">
    <property type="entry name" value="50S ribosomal protein L16 arginine hydroxylase, Chain A, Domain 2"/>
    <property type="match status" value="1"/>
</dbReference>
<evidence type="ECO:0000256" key="5">
    <source>
        <dbReference type="ARBA" id="ARBA00023004"/>
    </source>
</evidence>
<protein>
    <submittedName>
        <fullName evidence="7">Cupin</fullName>
    </submittedName>
</protein>
<dbReference type="Pfam" id="PF20514">
    <property type="entry name" value="WHD_ROXA"/>
    <property type="match status" value="1"/>
</dbReference>
<comment type="cofactor">
    <cofactor evidence="1">
        <name>Fe(2+)</name>
        <dbReference type="ChEBI" id="CHEBI:29033"/>
    </cofactor>
</comment>
<gene>
    <name evidence="7" type="ORF">AXE65_10070</name>
</gene>
<comment type="caution">
    <text evidence="7">The sequence shown here is derived from an EMBL/GenBank/DDBJ whole genome shotgun (WGS) entry which is preliminary data.</text>
</comment>
<dbReference type="InterPro" id="IPR003347">
    <property type="entry name" value="JmjC_dom"/>
</dbReference>
<dbReference type="SUPFAM" id="SSF51197">
    <property type="entry name" value="Clavaminate synthase-like"/>
    <property type="match status" value="1"/>
</dbReference>
<keyword evidence="5" id="KW-0408">Iron</keyword>
<evidence type="ECO:0000256" key="4">
    <source>
        <dbReference type="ARBA" id="ARBA00023002"/>
    </source>
</evidence>
<evidence type="ECO:0000256" key="1">
    <source>
        <dbReference type="ARBA" id="ARBA00001954"/>
    </source>
</evidence>